<keyword evidence="3" id="KW-0813">Transport</keyword>
<evidence type="ECO:0000313" key="8">
    <source>
        <dbReference type="EMBL" id="MFA9480238.1"/>
    </source>
</evidence>
<evidence type="ECO:0000313" key="9">
    <source>
        <dbReference type="Proteomes" id="UP001575105"/>
    </source>
</evidence>
<keyword evidence="7" id="KW-0998">Cell outer membrane</keyword>
<dbReference type="InterPro" id="IPR051906">
    <property type="entry name" value="TolC-like"/>
</dbReference>
<comment type="similarity">
    <text evidence="2">Belongs to the outer membrane factor (OMF) (TC 1.B.17) family.</text>
</comment>
<gene>
    <name evidence="8" type="ORF">ACERK3_18350</name>
</gene>
<dbReference type="SUPFAM" id="SSF56954">
    <property type="entry name" value="Outer membrane efflux proteins (OEP)"/>
    <property type="match status" value="1"/>
</dbReference>
<name>A0ABV4U9F2_9BACT</name>
<evidence type="ECO:0000256" key="1">
    <source>
        <dbReference type="ARBA" id="ARBA00004442"/>
    </source>
</evidence>
<accession>A0ABV4U9F2</accession>
<organism evidence="8 9">
    <name type="scientific">Natronomicrosphaera hydrolytica</name>
    <dbReference type="NCBI Taxonomy" id="3242702"/>
    <lineage>
        <taxon>Bacteria</taxon>
        <taxon>Pseudomonadati</taxon>
        <taxon>Planctomycetota</taxon>
        <taxon>Phycisphaerae</taxon>
        <taxon>Phycisphaerales</taxon>
        <taxon>Phycisphaeraceae</taxon>
        <taxon>Natronomicrosphaera</taxon>
    </lineage>
</organism>
<sequence>MLRPTRATVIVGTLTTLALIVPACQSPKPWDIDEQVGYDYSTAPRATVDMAPDALEDADEPIVPDSDEPLTLSVEQAVFLTLQNNRALRIQQYEPQIAGQFEQIERSRFDPLLYTDLVYSRARTQQLSPEIGATFDTEREAVGADVGIRQRLPTGTELGAELSHDWLRSDRTPDDQHEARVGVSLTQALLRGRGRESNLAAIRQARLDTLASEYELRGFAEALVADLEVTYWSYVLARREIEIFDSSLEVAQQQQRETERRVEVGVLAETELAAARSEVALRREELINARNNAEVLRLQLLRLMNPGKPQWERQIDPIEEPTIIDVELDDVNDHVQLALRQRADLNEARLRLEQRRLDLVRTADGLLPRLDLFVTLGKTGFASAFGRAWEDLDGRGYDLAVGGQFEYALGNRAARADDRIARFSRQQASEAVGNVAELVQLDVRTAWLEVQRAREQIAATIATRELREETLRAEQEKFRVGTTTALLVAQAQRDLLESQIAEVRAVVTYRQALIDLYRLEGSLLLRRGVEAPGAQPRAFNGE</sequence>
<dbReference type="RefSeq" id="WP_425347162.1">
    <property type="nucleotide sequence ID" value="NZ_JBGUBD010000017.1"/>
</dbReference>
<proteinExistence type="inferred from homology"/>
<dbReference type="EMBL" id="JBGUBD010000017">
    <property type="protein sequence ID" value="MFA9480238.1"/>
    <property type="molecule type" value="Genomic_DNA"/>
</dbReference>
<comment type="subcellular location">
    <subcellularLocation>
        <location evidence="1">Cell outer membrane</location>
    </subcellularLocation>
</comment>
<evidence type="ECO:0000256" key="2">
    <source>
        <dbReference type="ARBA" id="ARBA00007613"/>
    </source>
</evidence>
<dbReference type="InterPro" id="IPR003423">
    <property type="entry name" value="OMP_efflux"/>
</dbReference>
<keyword evidence="6" id="KW-0472">Membrane</keyword>
<dbReference type="Gene3D" id="1.20.1600.10">
    <property type="entry name" value="Outer membrane efflux proteins (OEP)"/>
    <property type="match status" value="1"/>
</dbReference>
<keyword evidence="9" id="KW-1185">Reference proteome</keyword>
<dbReference type="PANTHER" id="PTHR30026:SF23">
    <property type="entry name" value="TO APRF-PUTATIVE OUTER MEMBRANE EFFLUX PROTEIN OR SECRETED ALKALINE PHOSPHATASE-RELATED"/>
    <property type="match status" value="1"/>
</dbReference>
<evidence type="ECO:0000256" key="4">
    <source>
        <dbReference type="ARBA" id="ARBA00022452"/>
    </source>
</evidence>
<comment type="caution">
    <text evidence="8">The sequence shown here is derived from an EMBL/GenBank/DDBJ whole genome shotgun (WGS) entry which is preliminary data.</text>
</comment>
<keyword evidence="5" id="KW-0812">Transmembrane</keyword>
<dbReference type="PANTHER" id="PTHR30026">
    <property type="entry name" value="OUTER MEMBRANE PROTEIN TOLC"/>
    <property type="match status" value="1"/>
</dbReference>
<reference evidence="8 9" key="1">
    <citation type="submission" date="2024-08" db="EMBL/GenBank/DDBJ databases">
        <title>Whole-genome sequencing of halo(alkali)philic microorganisms from hypersaline lakes.</title>
        <authorList>
            <person name="Sorokin D.Y."/>
            <person name="Merkel A.Y."/>
            <person name="Messina E."/>
            <person name="Yakimov M."/>
        </authorList>
    </citation>
    <scope>NUCLEOTIDE SEQUENCE [LARGE SCALE GENOMIC DNA]</scope>
    <source>
        <strain evidence="8 9">AB-hyl4</strain>
    </source>
</reference>
<evidence type="ECO:0000256" key="5">
    <source>
        <dbReference type="ARBA" id="ARBA00022692"/>
    </source>
</evidence>
<keyword evidence="4" id="KW-1134">Transmembrane beta strand</keyword>
<evidence type="ECO:0000256" key="7">
    <source>
        <dbReference type="ARBA" id="ARBA00023237"/>
    </source>
</evidence>
<dbReference type="Proteomes" id="UP001575105">
    <property type="component" value="Unassembled WGS sequence"/>
</dbReference>
<evidence type="ECO:0000256" key="6">
    <source>
        <dbReference type="ARBA" id="ARBA00023136"/>
    </source>
</evidence>
<protein>
    <submittedName>
        <fullName evidence="8">TolC family protein</fullName>
    </submittedName>
</protein>
<evidence type="ECO:0000256" key="3">
    <source>
        <dbReference type="ARBA" id="ARBA00022448"/>
    </source>
</evidence>
<dbReference type="Pfam" id="PF02321">
    <property type="entry name" value="OEP"/>
    <property type="match status" value="2"/>
</dbReference>